<evidence type="ECO:0000313" key="3">
    <source>
        <dbReference type="Proteomes" id="UP000424468"/>
    </source>
</evidence>
<evidence type="ECO:0000256" key="1">
    <source>
        <dbReference type="SAM" id="Phobius"/>
    </source>
</evidence>
<keyword evidence="1" id="KW-1133">Transmembrane helix</keyword>
<dbReference type="Proteomes" id="UP000424468">
    <property type="component" value="Chromosome"/>
</dbReference>
<dbReference type="KEGG" id="stab:STABA_v1c02470"/>
<keyword evidence="1" id="KW-0812">Transmembrane</keyword>
<keyword evidence="3" id="KW-1185">Reference proteome</keyword>
<dbReference type="AlphaFoldDB" id="A0A6I6CCC1"/>
<name>A0A6I6CCC1_9MOLU</name>
<gene>
    <name evidence="2" type="ORF">STABA_v1c02470</name>
</gene>
<evidence type="ECO:0000313" key="2">
    <source>
        <dbReference type="EMBL" id="QGS51614.1"/>
    </source>
</evidence>
<feature type="transmembrane region" description="Helical" evidence="1">
    <location>
        <begin position="28"/>
        <end position="50"/>
    </location>
</feature>
<organism evidence="2 3">
    <name type="scientific">Spiroplasma tabanidicola</name>
    <dbReference type="NCBI Taxonomy" id="324079"/>
    <lineage>
        <taxon>Bacteria</taxon>
        <taxon>Bacillati</taxon>
        <taxon>Mycoplasmatota</taxon>
        <taxon>Mollicutes</taxon>
        <taxon>Entomoplasmatales</taxon>
        <taxon>Spiroplasmataceae</taxon>
        <taxon>Spiroplasma</taxon>
    </lineage>
</organism>
<accession>A0A6I6CCC1</accession>
<sequence>MMVANDNYKNFYEFFYLDKGIGDYMKHLLLIITSFMVVSIAAGEPAVMILDNNKGEENNTENLDNNNDQDNQTSIINLKKVVKVRSFKDLKKPTKENLLDYVKQYNTKLNIDEVEVKDFVVEKDKVGYATINTKDGSKVYIGSVKISFTVYQYVHTDFKLQKTRKETEPEEFETRATIRLNSYEDIAITNFDSLGDYVENMPSVFNYDTNKLKVTFNKEQKSIRVLAKALTETELRVEVSSLDGIAQDEIIVNIKPDHIAFELEEDNIKLELKGEQRVNITNWSALINDQNQPDPDLIEVNYKNVVDVSIDTTSEQKAIVIKSNGNYIDDMINVVIYSKDKETYRIIGVSLISDNNNRFKLDEAYFDVLVNTEFKIKVHKSNLSDVQPSLNKISDPDAVEFIKFDDQEISWNYIIFRTKKEKENVKITLNSVALPNAQDSQTVIVNVKPTRIDFKLETTYVLMNVGETRKVKITNFDDLIDKKNYPKVQSWTNHNEFKVTLSEDDKSIIIESLNTSKPINDRIHLKSDTGAEAFVEVKCIVPEVSFQLENPYNMDLILNSGTENVKKLKIKNYDNLKYEQNMPKDFDLNINGKQLSLDEKNNILKTEIDKVNKQLVITAISEKGYSNVNLTIKSENGSQMSYLLDIVKPIKLEDINKDAISVVENDETSILTALRLANTNTDSNPVSEDVASINEVAWNMLKVDDISYNRARISVNLDINGKPITRWFTGEPIYFKFTPGNYEIDDVYLSTSLVDEYSSHSESKSESFSEEKTYILPDSIDKLSKVYTNIKLTFNSYLAYTPNDYNPPLSDADLLKNEKGIISVALKLGNNSTNVEIDKIDAEFPIKDDVTGITKAINSFDISFDGNSVKLKLKSYAYAYRKGGAWGALPRVDAQAKVELLKAELTV</sequence>
<protein>
    <submittedName>
        <fullName evidence="2">Uncharacterized protein</fullName>
    </submittedName>
</protein>
<reference evidence="2 3" key="1">
    <citation type="submission" date="2019-11" db="EMBL/GenBank/DDBJ databases">
        <title>Complete genome sequence of Spiroplasma tabanidicola TAUS-1 (DSM 22603).</title>
        <authorList>
            <person name="Huang C.-T."/>
            <person name="Lin Y.-C."/>
            <person name="Kuo C.-H."/>
        </authorList>
    </citation>
    <scope>NUCLEOTIDE SEQUENCE [LARGE SCALE GENOMIC DNA]</scope>
    <source>
        <strain evidence="2 3">TAUS-1</strain>
    </source>
</reference>
<keyword evidence="1" id="KW-0472">Membrane</keyword>
<proteinExistence type="predicted"/>
<dbReference type="EMBL" id="CP046276">
    <property type="protein sequence ID" value="QGS51614.1"/>
    <property type="molecule type" value="Genomic_DNA"/>
</dbReference>